<accession>A0ABM0JQ04</accession>
<feature type="domain" description="G-protein coupled receptors family 2 profile 2" evidence="12">
    <location>
        <begin position="117"/>
        <end position="226"/>
    </location>
</feature>
<dbReference type="GeneID" id="101858628"/>
<evidence type="ECO:0000313" key="13">
    <source>
        <dbReference type="Proteomes" id="UP000694888"/>
    </source>
</evidence>
<dbReference type="PROSITE" id="PS50261">
    <property type="entry name" value="G_PROTEIN_RECEP_F2_4"/>
    <property type="match status" value="1"/>
</dbReference>
<name>A0ABM0JQ04_APLCA</name>
<feature type="non-terminal residue" evidence="14">
    <location>
        <position position="226"/>
    </location>
</feature>
<keyword evidence="4 10" id="KW-0812">Transmembrane</keyword>
<dbReference type="InterPro" id="IPR001879">
    <property type="entry name" value="GPCR_2_extracellular_dom"/>
</dbReference>
<dbReference type="PRINTS" id="PR00249">
    <property type="entry name" value="GPCRSECRETIN"/>
</dbReference>
<evidence type="ECO:0000256" key="8">
    <source>
        <dbReference type="ARBA" id="ARBA00023170"/>
    </source>
</evidence>
<comment type="subcellular location">
    <subcellularLocation>
        <location evidence="1">Cell membrane</location>
        <topology evidence="1">Multi-pass membrane protein</topology>
    </subcellularLocation>
</comment>
<evidence type="ECO:0000256" key="6">
    <source>
        <dbReference type="ARBA" id="ARBA00023040"/>
    </source>
</evidence>
<reference evidence="14" key="1">
    <citation type="submission" date="2025-08" db="UniProtKB">
        <authorList>
            <consortium name="RefSeq"/>
        </authorList>
    </citation>
    <scope>IDENTIFICATION</scope>
</reference>
<keyword evidence="9" id="KW-0807">Transducer</keyword>
<keyword evidence="13" id="KW-1185">Reference proteome</keyword>
<dbReference type="Pfam" id="PF02793">
    <property type="entry name" value="HRM"/>
    <property type="match status" value="1"/>
</dbReference>
<feature type="transmembrane region" description="Helical" evidence="10">
    <location>
        <begin position="160"/>
        <end position="177"/>
    </location>
</feature>
<evidence type="ECO:0000259" key="11">
    <source>
        <dbReference type="PROSITE" id="PS50227"/>
    </source>
</evidence>
<dbReference type="Pfam" id="PF00002">
    <property type="entry name" value="7tm_2"/>
    <property type="match status" value="1"/>
</dbReference>
<dbReference type="InterPro" id="IPR000832">
    <property type="entry name" value="GPCR_2_secretin-like"/>
</dbReference>
<evidence type="ECO:0000256" key="5">
    <source>
        <dbReference type="ARBA" id="ARBA00022989"/>
    </source>
</evidence>
<evidence type="ECO:0000256" key="2">
    <source>
        <dbReference type="ARBA" id="ARBA00005314"/>
    </source>
</evidence>
<evidence type="ECO:0000259" key="12">
    <source>
        <dbReference type="PROSITE" id="PS50261"/>
    </source>
</evidence>
<evidence type="ECO:0000313" key="14">
    <source>
        <dbReference type="RefSeq" id="XP_005098840.2"/>
    </source>
</evidence>
<dbReference type="InterPro" id="IPR017981">
    <property type="entry name" value="GPCR_2-like_7TM"/>
</dbReference>
<feature type="transmembrane region" description="Helical" evidence="10">
    <location>
        <begin position="117"/>
        <end position="140"/>
    </location>
</feature>
<dbReference type="InterPro" id="IPR036445">
    <property type="entry name" value="GPCR_2_extracell_dom_sf"/>
</dbReference>
<dbReference type="SMART" id="SM00008">
    <property type="entry name" value="HormR"/>
    <property type="match status" value="1"/>
</dbReference>
<evidence type="ECO:0000256" key="7">
    <source>
        <dbReference type="ARBA" id="ARBA00023136"/>
    </source>
</evidence>
<dbReference type="InterPro" id="IPR050332">
    <property type="entry name" value="GPCR_2"/>
</dbReference>
<dbReference type="Gene3D" id="4.10.1240.10">
    <property type="entry name" value="GPCR, family 2, extracellular hormone receptor domain"/>
    <property type="match status" value="1"/>
</dbReference>
<feature type="domain" description="G-protein coupled receptors family 2 profile 1" evidence="11">
    <location>
        <begin position="8"/>
        <end position="91"/>
    </location>
</feature>
<evidence type="ECO:0000256" key="10">
    <source>
        <dbReference type="SAM" id="Phobius"/>
    </source>
</evidence>
<keyword evidence="7 10" id="KW-0472">Membrane</keyword>
<dbReference type="SUPFAM" id="SSF111418">
    <property type="entry name" value="Hormone receptor domain"/>
    <property type="match status" value="1"/>
</dbReference>
<dbReference type="PANTHER" id="PTHR45620">
    <property type="entry name" value="PDF RECEPTOR-LIKE PROTEIN-RELATED"/>
    <property type="match status" value="1"/>
</dbReference>
<dbReference type="RefSeq" id="XP_005098840.2">
    <property type="nucleotide sequence ID" value="XM_005098783.3"/>
</dbReference>
<keyword evidence="6" id="KW-0297">G-protein coupled receptor</keyword>
<organism evidence="13 14">
    <name type="scientific">Aplysia californica</name>
    <name type="common">California sea hare</name>
    <dbReference type="NCBI Taxonomy" id="6500"/>
    <lineage>
        <taxon>Eukaryota</taxon>
        <taxon>Metazoa</taxon>
        <taxon>Spiralia</taxon>
        <taxon>Lophotrochozoa</taxon>
        <taxon>Mollusca</taxon>
        <taxon>Gastropoda</taxon>
        <taxon>Heterobranchia</taxon>
        <taxon>Euthyneura</taxon>
        <taxon>Tectipleura</taxon>
        <taxon>Aplysiida</taxon>
        <taxon>Aplysioidea</taxon>
        <taxon>Aplysiidae</taxon>
        <taxon>Aplysia</taxon>
    </lineage>
</organism>
<comment type="similarity">
    <text evidence="2">Belongs to the G-protein coupled receptor 2 family.</text>
</comment>
<evidence type="ECO:0000256" key="3">
    <source>
        <dbReference type="ARBA" id="ARBA00022475"/>
    </source>
</evidence>
<keyword evidence="5 10" id="KW-1133">Transmembrane helix</keyword>
<evidence type="ECO:0000256" key="1">
    <source>
        <dbReference type="ARBA" id="ARBA00004651"/>
    </source>
</evidence>
<evidence type="ECO:0000256" key="9">
    <source>
        <dbReference type="ARBA" id="ARBA00023224"/>
    </source>
</evidence>
<evidence type="ECO:0000256" key="4">
    <source>
        <dbReference type="ARBA" id="ARBA00022692"/>
    </source>
</evidence>
<sequence>MADHNETHCETWYPSISIEPGALYCPPKHDGIICWPATRANTTAYRLCIDLPRHEDDPVIPGNTQAHAHRTCLPSGEWLPYTNYSECLDAYANYSITTQLSTQPPEQDITRQAARTLSMIIFIGSTVSLVVLLLSLLIFLKFKSLQCQRTSIHKHLIMSFIIRFTIITVMVEPFVFGHNPWYKEMEWLCRTLTTIQYFSIVANFCWMLVEGLYLHLILVLRPMNNE</sequence>
<protein>
    <submittedName>
        <fullName evidence="14">Corticotropin-releasing factor receptor 2</fullName>
    </submittedName>
</protein>
<keyword evidence="8 14" id="KW-0675">Receptor</keyword>
<dbReference type="Gene3D" id="1.20.1070.10">
    <property type="entry name" value="Rhodopsin 7-helix transmembrane proteins"/>
    <property type="match status" value="1"/>
</dbReference>
<dbReference type="Proteomes" id="UP000694888">
    <property type="component" value="Unplaced"/>
</dbReference>
<keyword evidence="3" id="KW-1003">Cell membrane</keyword>
<dbReference type="PROSITE" id="PS50227">
    <property type="entry name" value="G_PROTEIN_RECEP_F2_3"/>
    <property type="match status" value="1"/>
</dbReference>
<gene>
    <name evidence="14" type="primary">LOC101858628</name>
</gene>
<proteinExistence type="inferred from homology"/>
<feature type="transmembrane region" description="Helical" evidence="10">
    <location>
        <begin position="197"/>
        <end position="220"/>
    </location>
</feature>